<reference evidence="1 2" key="1">
    <citation type="submission" date="2019-02" db="EMBL/GenBank/DDBJ databases">
        <title>Deep-cultivation of Planctomycetes and their phenomic and genomic characterization uncovers novel biology.</title>
        <authorList>
            <person name="Wiegand S."/>
            <person name="Jogler M."/>
            <person name="Boedeker C."/>
            <person name="Pinto D."/>
            <person name="Vollmers J."/>
            <person name="Rivas-Marin E."/>
            <person name="Kohn T."/>
            <person name="Peeters S.H."/>
            <person name="Heuer A."/>
            <person name="Rast P."/>
            <person name="Oberbeckmann S."/>
            <person name="Bunk B."/>
            <person name="Jeske O."/>
            <person name="Meyerdierks A."/>
            <person name="Storesund J.E."/>
            <person name="Kallscheuer N."/>
            <person name="Luecker S."/>
            <person name="Lage O.M."/>
            <person name="Pohl T."/>
            <person name="Merkel B.J."/>
            <person name="Hornburger P."/>
            <person name="Mueller R.-W."/>
            <person name="Bruemmer F."/>
            <person name="Labrenz M."/>
            <person name="Spormann A.M."/>
            <person name="Op Den Camp H."/>
            <person name="Overmann J."/>
            <person name="Amann R."/>
            <person name="Jetten M.S.M."/>
            <person name="Mascher T."/>
            <person name="Medema M.H."/>
            <person name="Devos D.P."/>
            <person name="Kaster A.-K."/>
            <person name="Ovreas L."/>
            <person name="Rohde M."/>
            <person name="Galperin M.Y."/>
            <person name="Jogler C."/>
        </authorList>
    </citation>
    <scope>NUCLEOTIDE SEQUENCE [LARGE SCALE GENOMIC DNA]</scope>
    <source>
        <strain evidence="1 2">V7</strain>
    </source>
</reference>
<name>A0A5C6FZY7_9PLAN</name>
<gene>
    <name evidence="1" type="ORF">V7x_24310</name>
</gene>
<evidence type="ECO:0000313" key="2">
    <source>
        <dbReference type="Proteomes" id="UP000316476"/>
    </source>
</evidence>
<evidence type="ECO:0000313" key="1">
    <source>
        <dbReference type="EMBL" id="TWU66860.1"/>
    </source>
</evidence>
<sequence length="67" mass="7423">MVFVALDYSVPGRFARRHRKERGDRRVPLRTRRADATVVTILCTSVGQIGCVLDNKATTHGPSGEKV</sequence>
<comment type="caution">
    <text evidence="1">The sequence shown here is derived from an EMBL/GenBank/DDBJ whole genome shotgun (WGS) entry which is preliminary data.</text>
</comment>
<organism evidence="1 2">
    <name type="scientific">Crateriforma conspicua</name>
    <dbReference type="NCBI Taxonomy" id="2527996"/>
    <lineage>
        <taxon>Bacteria</taxon>
        <taxon>Pseudomonadati</taxon>
        <taxon>Planctomycetota</taxon>
        <taxon>Planctomycetia</taxon>
        <taxon>Planctomycetales</taxon>
        <taxon>Planctomycetaceae</taxon>
        <taxon>Crateriforma</taxon>
    </lineage>
</organism>
<accession>A0A5C6FZY7</accession>
<protein>
    <submittedName>
        <fullName evidence="1">Uncharacterized protein</fullName>
    </submittedName>
</protein>
<dbReference type="Proteomes" id="UP000316476">
    <property type="component" value="Unassembled WGS sequence"/>
</dbReference>
<dbReference type="EMBL" id="SJPZ01000001">
    <property type="protein sequence ID" value="TWU66860.1"/>
    <property type="molecule type" value="Genomic_DNA"/>
</dbReference>
<dbReference type="AlphaFoldDB" id="A0A5C6FZY7"/>
<proteinExistence type="predicted"/>